<sequence>MLQRYLFRFITVILFQVFSFSLVRAQAPVTYTGADIQQAIAKLNVVGTALYVAAHPDDENTRLIAWLANEKLLNTGYLSLTRGDGGQNLIGPEIREQLGVIRTQELLQARRLDGGKQFFSRANDFGFSKDWQETVRIWNKEQVLADMVWTIRKFRPDVLITRFSPEPGGTHGHHTTSAILAVEAFSAAGDKNRFPEQLKTVAVWQPKRILWNTSSFFYGQNQKFDETGKVIVDVGEYNAALGKSYGELAALSRSMHKSQGFGSSGARGSAIEYFENLKGDKATKDLFEGIDLTWKRVPGGEKISQQIVKINANFNAAKPAASVPELLKLRLALQALPAAYYRDLKLTELDTIIKACLGLYLEAVAAEPTSNPGAPLPLTIEAINRSDIPVQWQKMTVLPTGKDSTLNINLANNQPLVLKSKLQIPATTPYSQPYWLQKPGTTGMFRVDDPNLIGRPENAPAATVVCAVTIGMQPFTFTLPVVYKRTDPVAGEVYRPFEITPPVFVSMREKVFVFADDQPKPVTVRVKAGQATVAGDATLAVPTGWRVEPARLPFKLTQKGEEINFTFTVYPSKNQSDGELRATALVDNKTYQQSLVQINYTHIPTQTLLPVASARVTKLDLKIKGHQIAYLMGAGDEVAASLAQIGYSVTMLQDADLNAKDLTKFDAVVLGVRAYNTHDQLKFLQNQLMDYVKNGGTLVVQYNVNNGLVTNQLGPYPLTLSRDRVTDETAPVQFLNPQHPILNSPNKITAKDFEGWVQERGLYFANSWDKNYEAVLTAHDPGEPAQNGGLLVAQYGKGYYVYTGYAWFRQLPAGVPGAYRLFSNLLALGKK</sequence>
<dbReference type="OrthoDB" id="9759749at2"/>
<evidence type="ECO:0000313" key="1">
    <source>
        <dbReference type="EMBL" id="RDC64495.1"/>
    </source>
</evidence>
<dbReference type="SUPFAM" id="SSF52317">
    <property type="entry name" value="Class I glutamine amidotransferase-like"/>
    <property type="match status" value="1"/>
</dbReference>
<keyword evidence="2" id="KW-1185">Reference proteome</keyword>
<dbReference type="Proteomes" id="UP000253919">
    <property type="component" value="Unassembled WGS sequence"/>
</dbReference>
<evidence type="ECO:0000313" key="2">
    <source>
        <dbReference type="Proteomes" id="UP000253919"/>
    </source>
</evidence>
<dbReference type="SUPFAM" id="SSF102588">
    <property type="entry name" value="LmbE-like"/>
    <property type="match status" value="1"/>
</dbReference>
<gene>
    <name evidence="1" type="ORF">AHMF7616_03109</name>
</gene>
<protein>
    <submittedName>
        <fullName evidence="1">Uncharacterized protein</fullName>
    </submittedName>
</protein>
<dbReference type="RefSeq" id="WP_115373642.1">
    <property type="nucleotide sequence ID" value="NZ_QASA01000001.1"/>
</dbReference>
<organism evidence="1 2">
    <name type="scientific">Adhaeribacter pallidiroseus</name>
    <dbReference type="NCBI Taxonomy" id="2072847"/>
    <lineage>
        <taxon>Bacteria</taxon>
        <taxon>Pseudomonadati</taxon>
        <taxon>Bacteroidota</taxon>
        <taxon>Cytophagia</taxon>
        <taxon>Cytophagales</taxon>
        <taxon>Hymenobacteraceae</taxon>
        <taxon>Adhaeribacter</taxon>
    </lineage>
</organism>
<comment type="caution">
    <text evidence="1">The sequence shown here is derived from an EMBL/GenBank/DDBJ whole genome shotgun (WGS) entry which is preliminary data.</text>
</comment>
<name>A0A369QLH2_9BACT</name>
<dbReference type="Pfam" id="PF02585">
    <property type="entry name" value="PIG-L"/>
    <property type="match status" value="1"/>
</dbReference>
<dbReference type="InterPro" id="IPR003737">
    <property type="entry name" value="GlcNAc_PI_deacetylase-related"/>
</dbReference>
<dbReference type="AlphaFoldDB" id="A0A369QLH2"/>
<dbReference type="Gene3D" id="3.40.50.10320">
    <property type="entry name" value="LmbE-like"/>
    <property type="match status" value="1"/>
</dbReference>
<accession>A0A369QLH2</accession>
<proteinExistence type="predicted"/>
<reference evidence="1 2" key="1">
    <citation type="submission" date="2018-04" db="EMBL/GenBank/DDBJ databases">
        <title>Adhaeribacter sp. HMF7616 genome sequencing and assembly.</title>
        <authorList>
            <person name="Kang H."/>
            <person name="Kang J."/>
            <person name="Cha I."/>
            <person name="Kim H."/>
            <person name="Joh K."/>
        </authorList>
    </citation>
    <scope>NUCLEOTIDE SEQUENCE [LARGE SCALE GENOMIC DNA]</scope>
    <source>
        <strain evidence="1 2">HMF7616</strain>
    </source>
</reference>
<dbReference type="Gene3D" id="3.40.50.880">
    <property type="match status" value="1"/>
</dbReference>
<dbReference type="InterPro" id="IPR024078">
    <property type="entry name" value="LmbE-like_dom_sf"/>
</dbReference>
<dbReference type="EMBL" id="QASA01000001">
    <property type="protein sequence ID" value="RDC64495.1"/>
    <property type="molecule type" value="Genomic_DNA"/>
</dbReference>
<dbReference type="InterPro" id="IPR029062">
    <property type="entry name" value="Class_I_gatase-like"/>
</dbReference>